<gene>
    <name evidence="1" type="ORF">R7226_18590</name>
</gene>
<accession>A0ABU4HSR6</accession>
<dbReference type="GO" id="GO:0016757">
    <property type="term" value="F:glycosyltransferase activity"/>
    <property type="evidence" value="ECO:0007669"/>
    <property type="project" value="UniProtKB-KW"/>
</dbReference>
<dbReference type="Proteomes" id="UP001284601">
    <property type="component" value="Unassembled WGS sequence"/>
</dbReference>
<proteinExistence type="predicted"/>
<dbReference type="PANTHER" id="PTHR12526:SF636">
    <property type="entry name" value="BLL3647 PROTEIN"/>
    <property type="match status" value="1"/>
</dbReference>
<organism evidence="1 2">
    <name type="scientific">Conexibacter stalactiti</name>
    <dbReference type="NCBI Taxonomy" id="1940611"/>
    <lineage>
        <taxon>Bacteria</taxon>
        <taxon>Bacillati</taxon>
        <taxon>Actinomycetota</taxon>
        <taxon>Thermoleophilia</taxon>
        <taxon>Solirubrobacterales</taxon>
        <taxon>Conexibacteraceae</taxon>
        <taxon>Conexibacter</taxon>
    </lineage>
</organism>
<protein>
    <submittedName>
        <fullName evidence="1">Glycosyltransferase</fullName>
        <ecNumber evidence="1">2.4.-.-</ecNumber>
    </submittedName>
</protein>
<keyword evidence="1" id="KW-0328">Glycosyltransferase</keyword>
<reference evidence="1 2" key="2">
    <citation type="submission" date="2023-10" db="EMBL/GenBank/DDBJ databases">
        <authorList>
            <person name="Han X.F."/>
        </authorList>
    </citation>
    <scope>NUCLEOTIDE SEQUENCE [LARGE SCALE GENOMIC DNA]</scope>
    <source>
        <strain evidence="1 2">KCTC 39840</strain>
    </source>
</reference>
<dbReference type="EC" id="2.4.-.-" evidence="1"/>
<keyword evidence="1" id="KW-0808">Transferase</keyword>
<keyword evidence="2" id="KW-1185">Reference proteome</keyword>
<reference evidence="2" key="1">
    <citation type="submission" date="2023-07" db="EMBL/GenBank/DDBJ databases">
        <title>Conexibacter stalactiti sp. nov., isolated from stalactites in a lava cave and emended description of the genus Conexibacter.</title>
        <authorList>
            <person name="Lee S.D."/>
        </authorList>
    </citation>
    <scope>NUCLEOTIDE SEQUENCE [LARGE SCALE GENOMIC DNA]</scope>
    <source>
        <strain evidence="2">KCTC 39840</strain>
    </source>
</reference>
<dbReference type="PANTHER" id="PTHR12526">
    <property type="entry name" value="GLYCOSYLTRANSFERASE"/>
    <property type="match status" value="1"/>
</dbReference>
<sequence length="386" mass="40737">MSDVLVTTHTPVRESGRAVRTYGIARALAATSGRLMLVYAQFGAAEPDAAFRAIPGIELHPVQPSRGLGRALAYARARARGVPNDFARGVSPELVAAAERFAAREDAAHGGARGDGGARARVIADGPTAGAAMFPLPRARTLVYSASNLESSFRHTLDAPGVGSEQALAAFERRLLLRADETWMVSEADERGSLELAPAARVRVVPNVVDVARIVPVEPAPAARRIVFVANFGYEPNRNGLRFLLDEVLPRLWEQVPEARLRLVGAGLDGPASPDERVETVGFVDDIADAYADVSVAVVPLLQGGGSPLKFVEALAYGLPIVATAHAAAGLAVRDGEHCRLADGAEAFAAALAAQLRDGDEQLGRRGRALAEQRYSIEAIEPLVSA</sequence>
<dbReference type="SUPFAM" id="SSF53756">
    <property type="entry name" value="UDP-Glycosyltransferase/glycogen phosphorylase"/>
    <property type="match status" value="1"/>
</dbReference>
<evidence type="ECO:0000313" key="1">
    <source>
        <dbReference type="EMBL" id="MDW5596361.1"/>
    </source>
</evidence>
<dbReference type="Pfam" id="PF13692">
    <property type="entry name" value="Glyco_trans_1_4"/>
    <property type="match status" value="1"/>
</dbReference>
<dbReference type="EMBL" id="JAWSTH010000053">
    <property type="protein sequence ID" value="MDW5596361.1"/>
    <property type="molecule type" value="Genomic_DNA"/>
</dbReference>
<comment type="caution">
    <text evidence="1">The sequence shown here is derived from an EMBL/GenBank/DDBJ whole genome shotgun (WGS) entry which is preliminary data.</text>
</comment>
<dbReference type="RefSeq" id="WP_318598744.1">
    <property type="nucleotide sequence ID" value="NZ_JAWSTH010000053.1"/>
</dbReference>
<evidence type="ECO:0000313" key="2">
    <source>
        <dbReference type="Proteomes" id="UP001284601"/>
    </source>
</evidence>
<dbReference type="Gene3D" id="3.40.50.2000">
    <property type="entry name" value="Glycogen Phosphorylase B"/>
    <property type="match status" value="2"/>
</dbReference>
<name>A0ABU4HSR6_9ACTN</name>